<sequence>MDELLFDQLKLLSWDCVILEGASEQEEELMKNVLSTLHSIGLKNKIDAKVLFIAGDVEKIDQFVIKNPFVTVIRVVEELNEDYQYAISTLAHLPNVIVELVNE</sequence>
<dbReference type="RefSeq" id="WP_069034053.1">
    <property type="nucleotide sequence ID" value="NZ_MDKC01000023.1"/>
</dbReference>
<dbReference type="Proteomes" id="UP000094580">
    <property type="component" value="Unassembled WGS sequence"/>
</dbReference>
<name>A0ABX2ZNF3_9BACI</name>
<evidence type="ECO:0000313" key="1">
    <source>
        <dbReference type="EMBL" id="ODG91261.1"/>
    </source>
</evidence>
<keyword evidence="2" id="KW-1185">Reference proteome</keyword>
<evidence type="ECO:0000313" key="2">
    <source>
        <dbReference type="Proteomes" id="UP000094580"/>
    </source>
</evidence>
<organism evidence="1 2">
    <name type="scientific">Gottfriedia luciferensis</name>
    <dbReference type="NCBI Taxonomy" id="178774"/>
    <lineage>
        <taxon>Bacteria</taxon>
        <taxon>Bacillati</taxon>
        <taxon>Bacillota</taxon>
        <taxon>Bacilli</taxon>
        <taxon>Bacillales</taxon>
        <taxon>Bacillaceae</taxon>
        <taxon>Gottfriedia</taxon>
    </lineage>
</organism>
<dbReference type="EMBL" id="MDKC01000023">
    <property type="protein sequence ID" value="ODG91261.1"/>
    <property type="molecule type" value="Genomic_DNA"/>
</dbReference>
<proteinExistence type="predicted"/>
<comment type="caution">
    <text evidence="1">The sequence shown here is derived from an EMBL/GenBank/DDBJ whole genome shotgun (WGS) entry which is preliminary data.</text>
</comment>
<reference evidence="1 2" key="1">
    <citation type="submission" date="2016-07" db="EMBL/GenBank/DDBJ databases">
        <authorList>
            <person name="Townsley L."/>
            <person name="Shank E.A."/>
        </authorList>
    </citation>
    <scope>NUCLEOTIDE SEQUENCE [LARGE SCALE GENOMIC DNA]</scope>
    <source>
        <strain evidence="1 2">CH01</strain>
    </source>
</reference>
<gene>
    <name evidence="1" type="ORF">BED47_06250</name>
</gene>
<accession>A0ABX2ZNF3</accession>
<protein>
    <submittedName>
        <fullName evidence="1">Uncharacterized protein</fullName>
    </submittedName>
</protein>